<protein>
    <recommendedName>
        <fullName evidence="1">RelA/SpoT domain-containing protein</fullName>
    </recommendedName>
</protein>
<dbReference type="SMART" id="SM00954">
    <property type="entry name" value="RelA_SpoT"/>
    <property type="match status" value="1"/>
</dbReference>
<dbReference type="EMBL" id="PEJP01000002">
    <property type="protein sequence ID" value="RYO72774.1"/>
    <property type="molecule type" value="Genomic_DNA"/>
</dbReference>
<dbReference type="InterPro" id="IPR007685">
    <property type="entry name" value="RelA_SpoT"/>
</dbReference>
<keyword evidence="3" id="KW-1185">Reference proteome</keyword>
<name>A0A4Q4SPG2_9PLEO</name>
<dbReference type="InterPro" id="IPR043519">
    <property type="entry name" value="NT_sf"/>
</dbReference>
<proteinExistence type="predicted"/>
<dbReference type="AlphaFoldDB" id="A0A4Q4SPG2"/>
<dbReference type="OrthoDB" id="3684599at2759"/>
<gene>
    <name evidence="2" type="ORF">AA0113_g708</name>
</gene>
<evidence type="ECO:0000259" key="1">
    <source>
        <dbReference type="SMART" id="SM00954"/>
    </source>
</evidence>
<dbReference type="PANTHER" id="PTHR41773">
    <property type="entry name" value="GTP PYROPHOSPHATASE-RELATED"/>
    <property type="match status" value="1"/>
</dbReference>
<dbReference type="Gene3D" id="3.30.460.10">
    <property type="entry name" value="Beta Polymerase, domain 2"/>
    <property type="match status" value="1"/>
</dbReference>
<comment type="caution">
    <text evidence="2">The sequence shown here is derived from an EMBL/GenBank/DDBJ whole genome shotgun (WGS) entry which is preliminary data.</text>
</comment>
<dbReference type="CDD" id="cd05399">
    <property type="entry name" value="NT_Rel-Spo_like"/>
    <property type="match status" value="1"/>
</dbReference>
<dbReference type="PANTHER" id="PTHR41773:SF1">
    <property type="entry name" value="RELA_SPOT DOMAIN-CONTAINING PROTEIN"/>
    <property type="match status" value="1"/>
</dbReference>
<dbReference type="SUPFAM" id="SSF81301">
    <property type="entry name" value="Nucleotidyltransferase"/>
    <property type="match status" value="1"/>
</dbReference>
<feature type="domain" description="RelA/SpoT" evidence="1">
    <location>
        <begin position="74"/>
        <end position="249"/>
    </location>
</feature>
<evidence type="ECO:0000313" key="3">
    <source>
        <dbReference type="Proteomes" id="UP000293823"/>
    </source>
</evidence>
<accession>A0A4Q4SPG2</accession>
<organism evidence="2 3">
    <name type="scientific">Alternaria arborescens</name>
    <dbReference type="NCBI Taxonomy" id="156630"/>
    <lineage>
        <taxon>Eukaryota</taxon>
        <taxon>Fungi</taxon>
        <taxon>Dikarya</taxon>
        <taxon>Ascomycota</taxon>
        <taxon>Pezizomycotina</taxon>
        <taxon>Dothideomycetes</taxon>
        <taxon>Pleosporomycetidae</taxon>
        <taxon>Pleosporales</taxon>
        <taxon>Pleosporineae</taxon>
        <taxon>Pleosporaceae</taxon>
        <taxon>Alternaria</taxon>
        <taxon>Alternaria sect. Alternaria</taxon>
    </lineage>
</organism>
<reference evidence="3" key="1">
    <citation type="journal article" date="2019" name="bioRxiv">
        <title>Genomics, evolutionary history and diagnostics of the Alternaria alternata species group including apple and Asian pear pathotypes.</title>
        <authorList>
            <person name="Armitage A.D."/>
            <person name="Cockerton H.M."/>
            <person name="Sreenivasaprasad S."/>
            <person name="Woodhall J.W."/>
            <person name="Lane C.R."/>
            <person name="Harrison R.J."/>
            <person name="Clarkson J.P."/>
        </authorList>
    </citation>
    <scope>NUCLEOTIDE SEQUENCE [LARGE SCALE GENOMIC DNA]</scope>
    <source>
        <strain evidence="3">RGR 97.0016</strain>
    </source>
</reference>
<evidence type="ECO:0000313" key="2">
    <source>
        <dbReference type="EMBL" id="RYO72774.1"/>
    </source>
</evidence>
<dbReference type="Pfam" id="PF04607">
    <property type="entry name" value="RelA_SpoT"/>
    <property type="match status" value="1"/>
</dbReference>
<sequence>MSNSNKVNGYFSEYQQSTTTGIDWSSYTQAYAPIDEYMSKYRQGYIGYAAAAAYVQDACRSALSSSGILASVSSRAKDAERLKTKLLNMHNEKRFDKANDIEDRIVDIIGVRVLLYFPSQVEEVIAKFESLFPDAILDRKELNDTKSTEGNSMTAPVILEKLGKDDTMKKLGSGPVAVTDTDNGYIHQNRYGGYRAVHIRFTMPTLDLGAEMRSMFTGRLKVEVQIQTLLMHSWSEVSHDLIYKELSGKPSVQEYQLLDCLNGVGKLGENVILQLRSTMDIRLKKGSSGFKSSFILAQYIRENVQGGFGTPVMGDVDDLLDFLNLAQQNDPKRLLAAIEKAKERIVQISPPTGISQIPLVDIILNQMVEKITFTPETPFLLKAQNDQLSKATLNNKNEILATIFDLTCRPILQSVPEKILATNLQFPLAFRKLQELKLYNDNKPAMPRTAFPVHRKELGVSDVKTALGDLVKYFQKRMDNAIVLQYLRHAQIRAWKQFEGRDFSKDFV</sequence>
<dbReference type="GO" id="GO:0015969">
    <property type="term" value="P:guanosine tetraphosphate metabolic process"/>
    <property type="evidence" value="ECO:0007669"/>
    <property type="project" value="InterPro"/>
</dbReference>
<dbReference type="Proteomes" id="UP000293823">
    <property type="component" value="Unassembled WGS sequence"/>
</dbReference>